<comment type="subcellular location">
    <subcellularLocation>
        <location evidence="1">Membrane</location>
        <topology evidence="1">Multi-pass membrane protein</topology>
    </subcellularLocation>
</comment>
<evidence type="ECO:0000256" key="5">
    <source>
        <dbReference type="ARBA" id="ARBA00023136"/>
    </source>
</evidence>
<feature type="transmembrane region" description="Helical" evidence="6">
    <location>
        <begin position="69"/>
        <end position="92"/>
    </location>
</feature>
<organism evidence="7 8">
    <name type="scientific">Zobellella taiwanensis</name>
    <dbReference type="NCBI Taxonomy" id="347535"/>
    <lineage>
        <taxon>Bacteria</taxon>
        <taxon>Pseudomonadati</taxon>
        <taxon>Pseudomonadota</taxon>
        <taxon>Gammaproteobacteria</taxon>
        <taxon>Aeromonadales</taxon>
        <taxon>Aeromonadaceae</taxon>
        <taxon>Zobellella</taxon>
    </lineage>
</organism>
<evidence type="ECO:0000256" key="4">
    <source>
        <dbReference type="ARBA" id="ARBA00022989"/>
    </source>
</evidence>
<keyword evidence="4 6" id="KW-1133">Transmembrane helix</keyword>
<dbReference type="EMBL" id="PXYH01000004">
    <property type="protein sequence ID" value="PSJ45841.1"/>
    <property type="molecule type" value="Genomic_DNA"/>
</dbReference>
<dbReference type="InterPro" id="IPR006696">
    <property type="entry name" value="DUF423"/>
</dbReference>
<name>A0A2P7R6J9_9GAMM</name>
<accession>A0A2P7R6J9</accession>
<gene>
    <name evidence="7" type="ORF">C7I36_03735</name>
</gene>
<keyword evidence="3 6" id="KW-0812">Transmembrane</keyword>
<dbReference type="AlphaFoldDB" id="A0A2P7R6J9"/>
<evidence type="ECO:0000256" key="3">
    <source>
        <dbReference type="ARBA" id="ARBA00022692"/>
    </source>
</evidence>
<comment type="similarity">
    <text evidence="2">Belongs to the UPF0382 family.</text>
</comment>
<evidence type="ECO:0000313" key="8">
    <source>
        <dbReference type="Proteomes" id="UP000242181"/>
    </source>
</evidence>
<keyword evidence="5 6" id="KW-0472">Membrane</keyword>
<dbReference type="Pfam" id="PF04241">
    <property type="entry name" value="DUF423"/>
    <property type="match status" value="1"/>
</dbReference>
<dbReference type="Proteomes" id="UP000242181">
    <property type="component" value="Unassembled WGS sequence"/>
</dbReference>
<dbReference type="GO" id="GO:0005886">
    <property type="term" value="C:plasma membrane"/>
    <property type="evidence" value="ECO:0007669"/>
    <property type="project" value="TreeGrafter"/>
</dbReference>
<feature type="transmembrane region" description="Helical" evidence="6">
    <location>
        <begin position="98"/>
        <end position="120"/>
    </location>
</feature>
<comment type="caution">
    <text evidence="7">The sequence shown here is derived from an EMBL/GenBank/DDBJ whole genome shotgun (WGS) entry which is preliminary data.</text>
</comment>
<feature type="transmembrane region" description="Helical" evidence="6">
    <location>
        <begin position="45"/>
        <end position="62"/>
    </location>
</feature>
<protein>
    <submittedName>
        <fullName evidence="7">DUF423 domain-containing protein</fullName>
    </submittedName>
</protein>
<dbReference type="RefSeq" id="WP_106452393.1">
    <property type="nucleotide sequence ID" value="NZ_PXYH01000004.1"/>
</dbReference>
<dbReference type="PANTHER" id="PTHR43461:SF1">
    <property type="entry name" value="TRANSMEMBRANE PROTEIN 256"/>
    <property type="match status" value="1"/>
</dbReference>
<evidence type="ECO:0000256" key="6">
    <source>
        <dbReference type="SAM" id="Phobius"/>
    </source>
</evidence>
<proteinExistence type="inferred from homology"/>
<dbReference type="OrthoDB" id="9802121at2"/>
<evidence type="ECO:0000256" key="1">
    <source>
        <dbReference type="ARBA" id="ARBA00004141"/>
    </source>
</evidence>
<keyword evidence="8" id="KW-1185">Reference proteome</keyword>
<evidence type="ECO:0000313" key="7">
    <source>
        <dbReference type="EMBL" id="PSJ45841.1"/>
    </source>
</evidence>
<evidence type="ECO:0000256" key="2">
    <source>
        <dbReference type="ARBA" id="ARBA00009694"/>
    </source>
</evidence>
<dbReference type="PANTHER" id="PTHR43461">
    <property type="entry name" value="TRANSMEMBRANE PROTEIN 256"/>
    <property type="match status" value="1"/>
</dbReference>
<sequence>MLTKPAFYLGALFGLTATGLGAYGAHGLAAAGTRPELVAAFNTAVQYQFYHGLALLVTALLLRQKPGPALYFAALLFVLGTLLFCGSIYALVLLGTKGIGFLTPLGGVCFMAAWLSLLLAGRSWLRS</sequence>
<reference evidence="7 8" key="1">
    <citation type="submission" date="2018-03" db="EMBL/GenBank/DDBJ databases">
        <title>The draft genome of Zobellella taiwanensis JCM 13381.</title>
        <authorList>
            <person name="Liu L."/>
            <person name="Li L."/>
            <person name="Wang T."/>
            <person name="Zhang X."/>
            <person name="Liang L."/>
        </authorList>
    </citation>
    <scope>NUCLEOTIDE SEQUENCE [LARGE SCALE GENOMIC DNA]</scope>
    <source>
        <strain evidence="7 8">JCM 13381</strain>
    </source>
</reference>